<proteinExistence type="predicted"/>
<dbReference type="Pfam" id="PF03103">
    <property type="entry name" value="DUF243"/>
    <property type="match status" value="1"/>
</dbReference>
<dbReference type="GO" id="GO:0040003">
    <property type="term" value="P:chitin-based cuticle development"/>
    <property type="evidence" value="ECO:0007669"/>
    <property type="project" value="TreeGrafter"/>
</dbReference>
<dbReference type="GO" id="GO:0062129">
    <property type="term" value="C:chitin-based extracellular matrix"/>
    <property type="evidence" value="ECO:0007669"/>
    <property type="project" value="TreeGrafter"/>
</dbReference>
<dbReference type="Proteomes" id="UP001159042">
    <property type="component" value="Unassembled WGS sequence"/>
</dbReference>
<dbReference type="AlphaFoldDB" id="A0AAV8WF73"/>
<evidence type="ECO:0000256" key="1">
    <source>
        <dbReference type="SAM" id="MobiDB-lite"/>
    </source>
</evidence>
<organism evidence="3 4">
    <name type="scientific">Exocentrus adspersus</name>
    <dbReference type="NCBI Taxonomy" id="1586481"/>
    <lineage>
        <taxon>Eukaryota</taxon>
        <taxon>Metazoa</taxon>
        <taxon>Ecdysozoa</taxon>
        <taxon>Arthropoda</taxon>
        <taxon>Hexapoda</taxon>
        <taxon>Insecta</taxon>
        <taxon>Pterygota</taxon>
        <taxon>Neoptera</taxon>
        <taxon>Endopterygota</taxon>
        <taxon>Coleoptera</taxon>
        <taxon>Polyphaga</taxon>
        <taxon>Cucujiformia</taxon>
        <taxon>Chrysomeloidea</taxon>
        <taxon>Cerambycidae</taxon>
        <taxon>Lamiinae</taxon>
        <taxon>Acanthocinini</taxon>
        <taxon>Exocentrus</taxon>
    </lineage>
</organism>
<dbReference type="InterPro" id="IPR004145">
    <property type="entry name" value="DUF243"/>
</dbReference>
<evidence type="ECO:0000313" key="3">
    <source>
        <dbReference type="EMBL" id="KAJ8924795.1"/>
    </source>
</evidence>
<reference evidence="3 4" key="1">
    <citation type="journal article" date="2023" name="Insect Mol. Biol.">
        <title>Genome sequencing provides insights into the evolution of gene families encoding plant cell wall-degrading enzymes in longhorned beetles.</title>
        <authorList>
            <person name="Shin N.R."/>
            <person name="Okamura Y."/>
            <person name="Kirsch R."/>
            <person name="Pauchet Y."/>
        </authorList>
    </citation>
    <scope>NUCLEOTIDE SEQUENCE [LARGE SCALE GENOMIC DNA]</scope>
    <source>
        <strain evidence="3">EAD_L_NR</strain>
    </source>
</reference>
<evidence type="ECO:0000259" key="2">
    <source>
        <dbReference type="SMART" id="SM00690"/>
    </source>
</evidence>
<dbReference type="PANTHER" id="PTHR31927">
    <property type="entry name" value="FI07246P-RELATED-RELATED"/>
    <property type="match status" value="1"/>
</dbReference>
<name>A0AAV8WF73_9CUCU</name>
<keyword evidence="4" id="KW-1185">Reference proteome</keyword>
<sequence length="300" mass="27844">MKVFVVPKVAPNTTTPHRHRLAAATVHPEEAVLEVEVEGGLGGGGGGLGGGGGGLGGGGFGGGGIGGGGGGGSFISGGGSSGFISGGGGGGLISGGGGGGLISGGGGGGGGGGVLVQKHIYVHVAPPEPEEVRQQRPLSAGQATKHYKIIFIKAPSAPAATAPTIPLQAQNEEKTLIYVLVKRPEDAADISIPTAAPTQPSKPEVYFIRYKSKTEATGGAIGGGTIGGGSIGGGSIGGGSIGGGSIGGGSIGGGSLGGLDGGSLGGGGLGITSGSSSSSISSGGGRLSTQYGPPGQSGPY</sequence>
<evidence type="ECO:0000313" key="4">
    <source>
        <dbReference type="Proteomes" id="UP001159042"/>
    </source>
</evidence>
<feature type="domain" description="DUF243" evidence="2">
    <location>
        <begin position="114"/>
        <end position="213"/>
    </location>
</feature>
<protein>
    <recommendedName>
        <fullName evidence="2">DUF243 domain-containing protein</fullName>
    </recommendedName>
</protein>
<feature type="compositionally biased region" description="Low complexity" evidence="1">
    <location>
        <begin position="272"/>
        <end position="281"/>
    </location>
</feature>
<dbReference type="GO" id="GO:0008010">
    <property type="term" value="F:structural constituent of chitin-based larval cuticle"/>
    <property type="evidence" value="ECO:0007669"/>
    <property type="project" value="TreeGrafter"/>
</dbReference>
<comment type="caution">
    <text evidence="3">The sequence shown here is derived from an EMBL/GenBank/DDBJ whole genome shotgun (WGS) entry which is preliminary data.</text>
</comment>
<accession>A0AAV8WF73</accession>
<gene>
    <name evidence="3" type="ORF">NQ315_000948</name>
</gene>
<feature type="region of interest" description="Disordered" evidence="1">
    <location>
        <begin position="267"/>
        <end position="300"/>
    </location>
</feature>
<dbReference type="PANTHER" id="PTHR31927:SF16">
    <property type="entry name" value="LP07342P"/>
    <property type="match status" value="1"/>
</dbReference>
<dbReference type="EMBL" id="JANEYG010000002">
    <property type="protein sequence ID" value="KAJ8924795.1"/>
    <property type="molecule type" value="Genomic_DNA"/>
</dbReference>
<dbReference type="SMART" id="SM00690">
    <property type="entry name" value="DM5"/>
    <property type="match status" value="1"/>
</dbReference>